<sequence length="124" mass="14178">MITEERRTILDEETVSDYIYTCQSTIWPSIRASGGSVLCMLNGMIGSPASHMLQMTSYENTESWQTGQGAWTTDRESLVKEETVRMLRPVSSRPKKTVPPEDRRAVYGYRRFFISPTNLSEFVT</sequence>
<protein>
    <recommendedName>
        <fullName evidence="2">NIPSNAP domain-containing protein</fullName>
    </recommendedName>
</protein>
<dbReference type="EMBL" id="UINC01055217">
    <property type="protein sequence ID" value="SVB73837.1"/>
    <property type="molecule type" value="Genomic_DNA"/>
</dbReference>
<accession>A0A382GGS4</accession>
<gene>
    <name evidence="1" type="ORF">METZ01_LOCUS226691</name>
</gene>
<organism evidence="1">
    <name type="scientific">marine metagenome</name>
    <dbReference type="NCBI Taxonomy" id="408172"/>
    <lineage>
        <taxon>unclassified sequences</taxon>
        <taxon>metagenomes</taxon>
        <taxon>ecological metagenomes</taxon>
    </lineage>
</organism>
<reference evidence="1" key="1">
    <citation type="submission" date="2018-05" db="EMBL/GenBank/DDBJ databases">
        <authorList>
            <person name="Lanie J.A."/>
            <person name="Ng W.-L."/>
            <person name="Kazmierczak K.M."/>
            <person name="Andrzejewski T.M."/>
            <person name="Davidsen T.M."/>
            <person name="Wayne K.J."/>
            <person name="Tettelin H."/>
            <person name="Glass J.I."/>
            <person name="Rusch D."/>
            <person name="Podicherti R."/>
            <person name="Tsui H.-C.T."/>
            <person name="Winkler M.E."/>
        </authorList>
    </citation>
    <scope>NUCLEOTIDE SEQUENCE</scope>
</reference>
<proteinExistence type="predicted"/>
<evidence type="ECO:0000313" key="1">
    <source>
        <dbReference type="EMBL" id="SVB73837.1"/>
    </source>
</evidence>
<feature type="non-terminal residue" evidence="1">
    <location>
        <position position="124"/>
    </location>
</feature>
<evidence type="ECO:0008006" key="2">
    <source>
        <dbReference type="Google" id="ProtNLM"/>
    </source>
</evidence>
<dbReference type="AlphaFoldDB" id="A0A382GGS4"/>
<name>A0A382GGS4_9ZZZZ</name>